<dbReference type="PROSITE" id="PS01326">
    <property type="entry name" value="DAP_EPIMERASE"/>
    <property type="match status" value="1"/>
</dbReference>
<feature type="binding site" evidence="9">
    <location>
        <position position="158"/>
    </location>
    <ligand>
        <name>substrate</name>
    </ligand>
</feature>
<evidence type="ECO:0000256" key="2">
    <source>
        <dbReference type="ARBA" id="ARBA00010219"/>
    </source>
</evidence>
<comment type="similarity">
    <text evidence="2 9">Belongs to the diaminopimelate epimerase family.</text>
</comment>
<organism evidence="11 12">
    <name type="scientific">Aquella oligotrophica</name>
    <dbReference type="NCBI Taxonomy" id="2067065"/>
    <lineage>
        <taxon>Bacteria</taxon>
        <taxon>Pseudomonadati</taxon>
        <taxon>Pseudomonadota</taxon>
        <taxon>Betaproteobacteria</taxon>
        <taxon>Neisseriales</taxon>
        <taxon>Neisseriaceae</taxon>
        <taxon>Aquella</taxon>
    </lineage>
</organism>
<feature type="site" description="Could be important to modulate the pK values of the two catalytic cysteine residues" evidence="9">
    <location>
        <position position="160"/>
    </location>
</feature>
<comment type="catalytic activity">
    <reaction evidence="8 9">
        <text>(2S,6S)-2,6-diaminopimelate = meso-2,6-diaminopimelate</text>
        <dbReference type="Rhea" id="RHEA:15393"/>
        <dbReference type="ChEBI" id="CHEBI:57609"/>
        <dbReference type="ChEBI" id="CHEBI:57791"/>
        <dbReference type="EC" id="5.1.1.7"/>
    </reaction>
</comment>
<keyword evidence="12" id="KW-1185">Reference proteome</keyword>
<dbReference type="OrthoDB" id="9805408at2"/>
<comment type="pathway">
    <text evidence="1 9">Amino-acid biosynthesis; L-lysine biosynthesis via DAP pathway; DL-2,6-diaminopimelate from LL-2,6-diaminopimelate: step 1/1.</text>
</comment>
<feature type="binding site" evidence="9">
    <location>
        <position position="195"/>
    </location>
    <ligand>
        <name>substrate</name>
    </ligand>
</feature>
<evidence type="ECO:0000313" key="12">
    <source>
        <dbReference type="Proteomes" id="UP000236655"/>
    </source>
</evidence>
<dbReference type="Gene3D" id="3.10.310.10">
    <property type="entry name" value="Diaminopimelate Epimerase, Chain A, domain 1"/>
    <property type="match status" value="2"/>
</dbReference>
<evidence type="ECO:0000256" key="9">
    <source>
        <dbReference type="HAMAP-Rule" id="MF_00197"/>
    </source>
</evidence>
<dbReference type="KEGG" id="nba:CUN60_01830"/>
<dbReference type="RefSeq" id="WP_102950396.1">
    <property type="nucleotide sequence ID" value="NZ_CP024847.1"/>
</dbReference>
<feature type="binding site" evidence="9">
    <location>
        <begin position="223"/>
        <end position="224"/>
    </location>
    <ligand>
        <name>substrate</name>
    </ligand>
</feature>
<dbReference type="GO" id="GO:0009089">
    <property type="term" value="P:lysine biosynthetic process via diaminopimelate"/>
    <property type="evidence" value="ECO:0007669"/>
    <property type="project" value="UniProtKB-UniRule"/>
</dbReference>
<feature type="active site" evidence="10">
    <location>
        <position position="75"/>
    </location>
</feature>
<evidence type="ECO:0000256" key="10">
    <source>
        <dbReference type="PROSITE-ProRule" id="PRU10125"/>
    </source>
</evidence>
<name>A0A2I7N3Q6_9NEIS</name>
<dbReference type="InterPro" id="IPR018510">
    <property type="entry name" value="DAP_epimerase_AS"/>
</dbReference>
<reference evidence="12" key="1">
    <citation type="submission" date="2017-11" db="EMBL/GenBank/DDBJ databases">
        <authorList>
            <person name="Chan K.G."/>
            <person name="Lee L.S."/>
        </authorList>
    </citation>
    <scope>NUCLEOTIDE SEQUENCE [LARGE SCALE GENOMIC DNA]</scope>
    <source>
        <strain evidence="12">DSM 100970</strain>
    </source>
</reference>
<feature type="binding site" evidence="9">
    <location>
        <position position="66"/>
    </location>
    <ligand>
        <name>substrate</name>
    </ligand>
</feature>
<dbReference type="GO" id="GO:0005829">
    <property type="term" value="C:cytosol"/>
    <property type="evidence" value="ECO:0007669"/>
    <property type="project" value="TreeGrafter"/>
</dbReference>
<dbReference type="InterPro" id="IPR001653">
    <property type="entry name" value="DAP_epimerase_DapF"/>
</dbReference>
<gene>
    <name evidence="9" type="primary">dapF</name>
    <name evidence="11" type="ORF">CUN60_01830</name>
</gene>
<evidence type="ECO:0000256" key="7">
    <source>
        <dbReference type="ARBA" id="ARBA00023235"/>
    </source>
</evidence>
<keyword evidence="4 9" id="KW-0963">Cytoplasm</keyword>
<dbReference type="SUPFAM" id="SSF54506">
    <property type="entry name" value="Diaminopimelate epimerase-like"/>
    <property type="match status" value="2"/>
</dbReference>
<comment type="function">
    <text evidence="9">Catalyzes the stereoinversion of LL-2,6-diaminopimelate (L,L-DAP) to meso-diaminopimelate (meso-DAP), a precursor of L-lysine and an essential component of the bacterial peptidoglycan.</text>
</comment>
<feature type="binding site" evidence="9">
    <location>
        <begin position="213"/>
        <end position="214"/>
    </location>
    <ligand>
        <name>substrate</name>
    </ligand>
</feature>
<dbReference type="PANTHER" id="PTHR31689">
    <property type="entry name" value="DIAMINOPIMELATE EPIMERASE, CHLOROPLASTIC"/>
    <property type="match status" value="1"/>
</dbReference>
<dbReference type="UniPathway" id="UPA00034">
    <property type="reaction ID" value="UER00025"/>
</dbReference>
<evidence type="ECO:0000256" key="8">
    <source>
        <dbReference type="ARBA" id="ARBA00051712"/>
    </source>
</evidence>
<evidence type="ECO:0000256" key="6">
    <source>
        <dbReference type="ARBA" id="ARBA00023154"/>
    </source>
</evidence>
<feature type="binding site" evidence="9">
    <location>
        <position position="46"/>
    </location>
    <ligand>
        <name>substrate</name>
    </ligand>
</feature>
<feature type="site" description="Could be important to modulate the pK values of the two catalytic cysteine residues" evidence="9">
    <location>
        <position position="213"/>
    </location>
</feature>
<feature type="active site" description="Proton acceptor" evidence="9">
    <location>
        <position position="222"/>
    </location>
</feature>
<evidence type="ECO:0000256" key="1">
    <source>
        <dbReference type="ARBA" id="ARBA00005196"/>
    </source>
</evidence>
<feature type="binding site" evidence="9">
    <location>
        <begin position="76"/>
        <end position="77"/>
    </location>
    <ligand>
        <name>substrate</name>
    </ligand>
</feature>
<evidence type="ECO:0000256" key="5">
    <source>
        <dbReference type="ARBA" id="ARBA00022605"/>
    </source>
</evidence>
<dbReference type="EMBL" id="CP024847">
    <property type="protein sequence ID" value="AUR51096.1"/>
    <property type="molecule type" value="Genomic_DNA"/>
</dbReference>
<evidence type="ECO:0000256" key="3">
    <source>
        <dbReference type="ARBA" id="ARBA00013080"/>
    </source>
</evidence>
<dbReference type="NCBIfam" id="TIGR00652">
    <property type="entry name" value="DapF"/>
    <property type="match status" value="1"/>
</dbReference>
<dbReference type="EC" id="5.1.1.7" evidence="3 9"/>
<accession>A0A2I7N3Q6</accession>
<dbReference type="Proteomes" id="UP000236655">
    <property type="component" value="Chromosome"/>
</dbReference>
<dbReference type="HAMAP" id="MF_00197">
    <property type="entry name" value="DAP_epimerase"/>
    <property type="match status" value="1"/>
</dbReference>
<protein>
    <recommendedName>
        <fullName evidence="3 9">Diaminopimelate epimerase</fullName>
        <shortName evidence="9">DAP epimerase</shortName>
        <ecNumber evidence="3 9">5.1.1.7</ecNumber>
    </recommendedName>
    <alternativeName>
        <fullName evidence="9">PLP-independent amino acid racemase</fullName>
    </alternativeName>
</protein>
<proteinExistence type="inferred from homology"/>
<keyword evidence="5 9" id="KW-0028">Amino-acid biosynthesis</keyword>
<keyword evidence="6 9" id="KW-0457">Lysine biosynthesis</keyword>
<dbReference type="GO" id="GO:0008837">
    <property type="term" value="F:diaminopimelate epimerase activity"/>
    <property type="evidence" value="ECO:0007669"/>
    <property type="project" value="UniProtKB-UniRule"/>
</dbReference>
<keyword evidence="7 9" id="KW-0413">Isomerase</keyword>
<dbReference type="PANTHER" id="PTHR31689:SF0">
    <property type="entry name" value="DIAMINOPIMELATE EPIMERASE"/>
    <property type="match status" value="1"/>
</dbReference>
<feature type="active site" description="Proton donor" evidence="9">
    <location>
        <position position="75"/>
    </location>
</feature>
<evidence type="ECO:0000256" key="4">
    <source>
        <dbReference type="ARBA" id="ARBA00022490"/>
    </source>
</evidence>
<comment type="subunit">
    <text evidence="9">Homodimer.</text>
</comment>
<dbReference type="Pfam" id="PF01678">
    <property type="entry name" value="DAP_epimerase"/>
    <property type="match status" value="2"/>
</dbReference>
<comment type="subcellular location">
    <subcellularLocation>
        <location evidence="9">Cytoplasm</location>
    </subcellularLocation>
</comment>
<evidence type="ECO:0000313" key="11">
    <source>
        <dbReference type="EMBL" id="AUR51096.1"/>
    </source>
</evidence>
<dbReference type="AlphaFoldDB" id="A0A2I7N3Q6"/>
<dbReference type="FunFam" id="3.10.310.10:FF:000001">
    <property type="entry name" value="Diaminopimelate epimerase"/>
    <property type="match status" value="1"/>
</dbReference>
<feature type="binding site" evidence="9">
    <location>
        <position position="13"/>
    </location>
    <ligand>
        <name>substrate</name>
    </ligand>
</feature>
<sequence length="277" mass="30434">MKIKFSKMHGLGNDFIILNNIDLSLELTTEIIQKLSDRKFGIGCDQLLVVEPASDGQSDFFYRIYNSDGSEAGQCGNGARCFISFLHLQGLSNKSKVKLQTNTRVIDGQIINPSVVEVNMGNPDFKPENIPLNLFEASNYEFKFDNQLIQFTAASMGNPHAVIRIATPEILVDNEYLTKIGSMLQQSPIFPESVNVNFMFVENEGQLRLCTYERGSGLTLACGSGACATAAVAVRDGLVRQKVKVIMPGGELEINWTDAGLLMTGEAIHVFDGEIEI</sequence>